<dbReference type="Proteomes" id="UP001642464">
    <property type="component" value="Unassembled WGS sequence"/>
</dbReference>
<gene>
    <name evidence="3" type="ORF">SCF082_LOCUS22530</name>
</gene>
<feature type="region of interest" description="Disordered" evidence="2">
    <location>
        <begin position="1"/>
        <end position="21"/>
    </location>
</feature>
<comment type="caution">
    <text evidence="3">The sequence shown here is derived from an EMBL/GenBank/DDBJ whole genome shotgun (WGS) entry which is preliminary data.</text>
</comment>
<protein>
    <submittedName>
        <fullName evidence="3">Uncharacterized protein</fullName>
    </submittedName>
</protein>
<feature type="coiled-coil region" evidence="1">
    <location>
        <begin position="164"/>
        <end position="191"/>
    </location>
</feature>
<keyword evidence="4" id="KW-1185">Reference proteome</keyword>
<evidence type="ECO:0000313" key="4">
    <source>
        <dbReference type="Proteomes" id="UP001642464"/>
    </source>
</evidence>
<dbReference type="EMBL" id="CAXAMM010016180">
    <property type="protein sequence ID" value="CAK9038257.1"/>
    <property type="molecule type" value="Genomic_DNA"/>
</dbReference>
<reference evidence="3 4" key="1">
    <citation type="submission" date="2024-02" db="EMBL/GenBank/DDBJ databases">
        <authorList>
            <person name="Chen Y."/>
            <person name="Shah S."/>
            <person name="Dougan E. K."/>
            <person name="Thang M."/>
            <person name="Chan C."/>
        </authorList>
    </citation>
    <scope>NUCLEOTIDE SEQUENCE [LARGE SCALE GENOMIC DNA]</scope>
</reference>
<evidence type="ECO:0000256" key="1">
    <source>
        <dbReference type="SAM" id="Coils"/>
    </source>
</evidence>
<evidence type="ECO:0000313" key="3">
    <source>
        <dbReference type="EMBL" id="CAK9038257.1"/>
    </source>
</evidence>
<name>A0ABP0LIY2_9DINO</name>
<sequence>MMALQVKKNDSKAGTLPRPTRARRGMQAVPPCIFAAQRYHAGYHASCQRPCRDVPKVEKGRSFGISLALKELEYPNTHVTFAPRCDVAPAQGTGRHAIMAQAFSAATAEEIRALGEIWQLRSGQKCLEEAVARALKHICRRAERTCVLKSLRQPVARAVDLQEAAQLSDEKLQLEAKIASLQRQLDTSGDRLKKLDALEANAQHLASEPNTLKELLHQLAEEAPAISCDMDADSGLQPALERLGLVSSWLQRTLQQLQEAREELAEKEKAAASCAFLHLPGEAPNGQSALARLP</sequence>
<accession>A0ABP0LIY2</accession>
<evidence type="ECO:0000256" key="2">
    <source>
        <dbReference type="SAM" id="MobiDB-lite"/>
    </source>
</evidence>
<proteinExistence type="predicted"/>
<keyword evidence="1" id="KW-0175">Coiled coil</keyword>
<organism evidence="3 4">
    <name type="scientific">Durusdinium trenchii</name>
    <dbReference type="NCBI Taxonomy" id="1381693"/>
    <lineage>
        <taxon>Eukaryota</taxon>
        <taxon>Sar</taxon>
        <taxon>Alveolata</taxon>
        <taxon>Dinophyceae</taxon>
        <taxon>Suessiales</taxon>
        <taxon>Symbiodiniaceae</taxon>
        <taxon>Durusdinium</taxon>
    </lineage>
</organism>